<accession>A0A7H0SQP8</accession>
<evidence type="ECO:0000313" key="2">
    <source>
        <dbReference type="Proteomes" id="UP000516320"/>
    </source>
</evidence>
<dbReference type="AlphaFoldDB" id="A0A7H0SQP8"/>
<proteinExistence type="predicted"/>
<gene>
    <name evidence="1" type="ORF">GP475_09650</name>
</gene>
<sequence length="60" mass="6836">MVNVSIDTGDLAHVAVCECGWRAVDTTKAGLWKQVAYHLKHCHGDYTAAWNARTLFRRYQ</sequence>
<dbReference type="Proteomes" id="UP000516320">
    <property type="component" value="Chromosome"/>
</dbReference>
<dbReference type="EMBL" id="CP046884">
    <property type="protein sequence ID" value="QNQ90873.1"/>
    <property type="molecule type" value="Genomic_DNA"/>
</dbReference>
<reference evidence="1 2" key="1">
    <citation type="submission" date="2019-12" db="EMBL/GenBank/DDBJ databases">
        <title>Corynebacterium sp. nov., isolated from feces of the Anser Albifrons in China.</title>
        <authorList>
            <person name="Liu Q."/>
        </authorList>
    </citation>
    <scope>NUCLEOTIDE SEQUENCE [LARGE SCALE GENOMIC DNA]</scope>
    <source>
        <strain evidence="1 2">4H37-19</strain>
    </source>
</reference>
<dbReference type="KEGG" id="cpoy:GP475_09650"/>
<organism evidence="1 2">
    <name type="scientific">Corynebacterium poyangense</name>
    <dbReference type="NCBI Taxonomy" id="2684405"/>
    <lineage>
        <taxon>Bacteria</taxon>
        <taxon>Bacillati</taxon>
        <taxon>Actinomycetota</taxon>
        <taxon>Actinomycetes</taxon>
        <taxon>Mycobacteriales</taxon>
        <taxon>Corynebacteriaceae</taxon>
        <taxon>Corynebacterium</taxon>
    </lineage>
</organism>
<evidence type="ECO:0000313" key="1">
    <source>
        <dbReference type="EMBL" id="QNQ90873.1"/>
    </source>
</evidence>
<keyword evidence="2" id="KW-1185">Reference proteome</keyword>
<protein>
    <submittedName>
        <fullName evidence="1">DUF1059 domain-containing protein</fullName>
    </submittedName>
</protein>
<name>A0A7H0SQP8_9CORY</name>